<organism evidence="1 2">
    <name type="scientific">Heterobasidion irregulare (strain TC 32-1)</name>
    <dbReference type="NCBI Taxonomy" id="747525"/>
    <lineage>
        <taxon>Eukaryota</taxon>
        <taxon>Fungi</taxon>
        <taxon>Dikarya</taxon>
        <taxon>Basidiomycota</taxon>
        <taxon>Agaricomycotina</taxon>
        <taxon>Agaricomycetes</taxon>
        <taxon>Russulales</taxon>
        <taxon>Bondarzewiaceae</taxon>
        <taxon>Heterobasidion</taxon>
        <taxon>Heterobasidion annosum species complex</taxon>
    </lineage>
</organism>
<dbReference type="Proteomes" id="UP000030671">
    <property type="component" value="Unassembled WGS sequence"/>
</dbReference>
<evidence type="ECO:0000313" key="1">
    <source>
        <dbReference type="EMBL" id="ETW76508.1"/>
    </source>
</evidence>
<proteinExistence type="predicted"/>
<evidence type="ECO:0000313" key="2">
    <source>
        <dbReference type="Proteomes" id="UP000030671"/>
    </source>
</evidence>
<protein>
    <submittedName>
        <fullName evidence="1">Uncharacterized protein</fullName>
    </submittedName>
</protein>
<dbReference type="InParanoid" id="W4JSI8"/>
<reference evidence="1 2" key="1">
    <citation type="journal article" date="2012" name="New Phytol.">
        <title>Insight into trade-off between wood decay and parasitism from the genome of a fungal forest pathogen.</title>
        <authorList>
            <person name="Olson A."/>
            <person name="Aerts A."/>
            <person name="Asiegbu F."/>
            <person name="Belbahri L."/>
            <person name="Bouzid O."/>
            <person name="Broberg A."/>
            <person name="Canback B."/>
            <person name="Coutinho P.M."/>
            <person name="Cullen D."/>
            <person name="Dalman K."/>
            <person name="Deflorio G."/>
            <person name="van Diepen L.T."/>
            <person name="Dunand C."/>
            <person name="Duplessis S."/>
            <person name="Durling M."/>
            <person name="Gonthier P."/>
            <person name="Grimwood J."/>
            <person name="Fossdal C.G."/>
            <person name="Hansson D."/>
            <person name="Henrissat B."/>
            <person name="Hietala A."/>
            <person name="Himmelstrand K."/>
            <person name="Hoffmeister D."/>
            <person name="Hogberg N."/>
            <person name="James T.Y."/>
            <person name="Karlsson M."/>
            <person name="Kohler A."/>
            <person name="Kues U."/>
            <person name="Lee Y.H."/>
            <person name="Lin Y.C."/>
            <person name="Lind M."/>
            <person name="Lindquist E."/>
            <person name="Lombard V."/>
            <person name="Lucas S."/>
            <person name="Lunden K."/>
            <person name="Morin E."/>
            <person name="Murat C."/>
            <person name="Park J."/>
            <person name="Raffaello T."/>
            <person name="Rouze P."/>
            <person name="Salamov A."/>
            <person name="Schmutz J."/>
            <person name="Solheim H."/>
            <person name="Stahlberg J."/>
            <person name="Velez H."/>
            <person name="de Vries R.P."/>
            <person name="Wiebenga A."/>
            <person name="Woodward S."/>
            <person name="Yakovlev I."/>
            <person name="Garbelotto M."/>
            <person name="Martin F."/>
            <person name="Grigoriev I.V."/>
            <person name="Stenlid J."/>
        </authorList>
    </citation>
    <scope>NUCLEOTIDE SEQUENCE [LARGE SCALE GENOMIC DNA]</scope>
    <source>
        <strain evidence="1 2">TC 32-1</strain>
    </source>
</reference>
<dbReference type="GeneID" id="20668517"/>
<dbReference type="EMBL" id="KI925464">
    <property type="protein sequence ID" value="ETW76508.1"/>
    <property type="molecule type" value="Genomic_DNA"/>
</dbReference>
<dbReference type="AlphaFoldDB" id="W4JSI8"/>
<dbReference type="KEGG" id="hir:HETIRDRAFT_174586"/>
<keyword evidence="2" id="KW-1185">Reference proteome</keyword>
<gene>
    <name evidence="1" type="ORF">HETIRDRAFT_174586</name>
</gene>
<name>W4JSI8_HETIT</name>
<accession>W4JSI8</accession>
<dbReference type="RefSeq" id="XP_009551401.1">
    <property type="nucleotide sequence ID" value="XM_009553106.1"/>
</dbReference>
<dbReference type="HOGENOM" id="CLU_2558561_0_0_1"/>
<sequence>MTYPLSHSLPLTAHLHQGHTCTIHRPQLETILAAASADHPFLLLRNLLTFIQSLQNATLNNSSLLPQSMVLDQNVPLLINYF</sequence>